<dbReference type="GO" id="GO:0016137">
    <property type="term" value="P:glycoside metabolic process"/>
    <property type="evidence" value="ECO:0007669"/>
    <property type="project" value="UniProtKB-ARBA"/>
</dbReference>
<dbReference type="PANTHER" id="PTHR12993">
    <property type="entry name" value="N-ACETYLGLUCOSAMINYL-PHOSPHATIDYLINOSITOL DE-N-ACETYLASE-RELATED"/>
    <property type="match status" value="1"/>
</dbReference>
<dbReference type="GO" id="GO:0016811">
    <property type="term" value="F:hydrolase activity, acting on carbon-nitrogen (but not peptide) bonds, in linear amides"/>
    <property type="evidence" value="ECO:0007669"/>
    <property type="project" value="TreeGrafter"/>
</dbReference>
<proteinExistence type="predicted"/>
<dbReference type="Gene3D" id="3.40.50.10320">
    <property type="entry name" value="LmbE-like"/>
    <property type="match status" value="1"/>
</dbReference>
<evidence type="ECO:0000256" key="1">
    <source>
        <dbReference type="ARBA" id="ARBA00022833"/>
    </source>
</evidence>
<dbReference type="SUPFAM" id="SSF102588">
    <property type="entry name" value="LmbE-like"/>
    <property type="match status" value="1"/>
</dbReference>
<dbReference type="InterPro" id="IPR024078">
    <property type="entry name" value="LmbE-like_dom_sf"/>
</dbReference>
<dbReference type="Proteomes" id="UP000295680">
    <property type="component" value="Unassembled WGS sequence"/>
</dbReference>
<dbReference type="RefSeq" id="WP_165960716.1">
    <property type="nucleotide sequence ID" value="NZ_SLWS01000007.1"/>
</dbReference>
<dbReference type="InterPro" id="IPR003737">
    <property type="entry name" value="GlcNAc_PI_deacetylase-related"/>
</dbReference>
<dbReference type="EMBL" id="SLWS01000007">
    <property type="protein sequence ID" value="TCO55858.1"/>
    <property type="molecule type" value="Genomic_DNA"/>
</dbReference>
<dbReference type="AlphaFoldDB" id="A0A4R2JG63"/>
<evidence type="ECO:0000313" key="3">
    <source>
        <dbReference type="Proteomes" id="UP000295680"/>
    </source>
</evidence>
<comment type="caution">
    <text evidence="2">The sequence shown here is derived from an EMBL/GenBank/DDBJ whole genome shotgun (WGS) entry which is preliminary data.</text>
</comment>
<accession>A0A4R2JG63</accession>
<name>A0A4R2JG63_9PSEU</name>
<dbReference type="PANTHER" id="PTHR12993:SF11">
    <property type="entry name" value="N-ACETYLGLUCOSAMINYL-PHOSPHATIDYLINOSITOL DE-N-ACETYLASE"/>
    <property type="match status" value="1"/>
</dbReference>
<keyword evidence="3" id="KW-1185">Reference proteome</keyword>
<dbReference type="Pfam" id="PF02585">
    <property type="entry name" value="PIG-L"/>
    <property type="match status" value="1"/>
</dbReference>
<sequence>MSEGKNVVCVFAHQDDEMRCLGTLLRLRQAGHRIGFVCVTRGDKGLAYDPNVDFDTAAGVRDAEMRAVADAFDAEYRCLGREDGFLYEDAALRHDLIDVLCQFRADLVFTHWTEDYNSDHVVTARAVTDAALFTSIPSFVRNGTELVSPPRIFYVHPGDGYGFEATHFVPLGPAHQRRKTELIRLHRSQMDVMRTMRGRDYADEMADEDRRQGARMLVSAAETFRPCLAERRVPVSTDLPGELEPDEDQ</sequence>
<gene>
    <name evidence="2" type="ORF">EV192_107281</name>
</gene>
<protein>
    <submittedName>
        <fullName evidence="2">LmbE family N-acetylglucosaminyl deacetylase</fullName>
    </submittedName>
</protein>
<evidence type="ECO:0000313" key="2">
    <source>
        <dbReference type="EMBL" id="TCO55858.1"/>
    </source>
</evidence>
<organism evidence="2 3">
    <name type="scientific">Actinocrispum wychmicini</name>
    <dbReference type="NCBI Taxonomy" id="1213861"/>
    <lineage>
        <taxon>Bacteria</taxon>
        <taxon>Bacillati</taxon>
        <taxon>Actinomycetota</taxon>
        <taxon>Actinomycetes</taxon>
        <taxon>Pseudonocardiales</taxon>
        <taxon>Pseudonocardiaceae</taxon>
        <taxon>Actinocrispum</taxon>
    </lineage>
</organism>
<reference evidence="2 3" key="1">
    <citation type="submission" date="2019-03" db="EMBL/GenBank/DDBJ databases">
        <title>Genomic Encyclopedia of Type Strains, Phase IV (KMG-IV): sequencing the most valuable type-strain genomes for metagenomic binning, comparative biology and taxonomic classification.</title>
        <authorList>
            <person name="Goeker M."/>
        </authorList>
    </citation>
    <scope>NUCLEOTIDE SEQUENCE [LARGE SCALE GENOMIC DNA]</scope>
    <source>
        <strain evidence="2 3">DSM 45934</strain>
    </source>
</reference>
<keyword evidence="1" id="KW-0862">Zinc</keyword>